<dbReference type="SUPFAM" id="SSF53474">
    <property type="entry name" value="alpha/beta-Hydrolases"/>
    <property type="match status" value="1"/>
</dbReference>
<evidence type="ECO:0000313" key="6">
    <source>
        <dbReference type="Proteomes" id="UP000050488"/>
    </source>
</evidence>
<evidence type="ECO:0000256" key="3">
    <source>
        <dbReference type="ARBA" id="ARBA00023098"/>
    </source>
</evidence>
<keyword evidence="4" id="KW-0732">Signal</keyword>
<evidence type="ECO:0000256" key="4">
    <source>
        <dbReference type="SAM" id="SignalP"/>
    </source>
</evidence>
<dbReference type="Proteomes" id="UP000050488">
    <property type="component" value="Unassembled WGS sequence"/>
</dbReference>
<dbReference type="EMBL" id="LKEV01000002">
    <property type="protein sequence ID" value="KQB86722.1"/>
    <property type="molecule type" value="Genomic_DNA"/>
</dbReference>
<comment type="caution">
    <text evidence="5">The sequence shown here is derived from an EMBL/GenBank/DDBJ whole genome shotgun (WGS) entry which is preliminary data.</text>
</comment>
<name>A0A0N8W0H6_9CORY</name>
<dbReference type="STRING" id="1544413.Clow_00930"/>
<evidence type="ECO:0000256" key="2">
    <source>
        <dbReference type="ARBA" id="ARBA00022963"/>
    </source>
</evidence>
<organism evidence="5 6">
    <name type="scientific">Corynebacterium lowii</name>
    <dbReference type="NCBI Taxonomy" id="1544413"/>
    <lineage>
        <taxon>Bacteria</taxon>
        <taxon>Bacillati</taxon>
        <taxon>Actinomycetota</taxon>
        <taxon>Actinomycetes</taxon>
        <taxon>Mycobacteriales</taxon>
        <taxon>Corynebacteriaceae</taxon>
        <taxon>Corynebacterium</taxon>
    </lineage>
</organism>
<evidence type="ECO:0000313" key="5">
    <source>
        <dbReference type="EMBL" id="KQB86722.1"/>
    </source>
</evidence>
<reference evidence="5 6" key="1">
    <citation type="submission" date="2015-10" db="EMBL/GenBank/DDBJ databases">
        <title>Corynebacteirum lowii and Corynebacterium oculi species nova, derived from human clinical disease and and emended description of Corynebacterium mastiditis.</title>
        <authorList>
            <person name="Bernard K."/>
            <person name="Pacheco A.L."/>
            <person name="Mcdougall C."/>
            <person name="Burtx T."/>
            <person name="Weibe D."/>
            <person name="Tyler S."/>
            <person name="Olson A.B."/>
            <person name="Cnockaert M."/>
            <person name="Eguchi H."/>
            <person name="Kuwahara T."/>
            <person name="Nakayama-Imaohji H."/>
            <person name="Boudewijins M."/>
            <person name="Van Hoecke F."/>
            <person name="Bernier A.-M."/>
            <person name="Vandamme P."/>
        </authorList>
    </citation>
    <scope>NUCLEOTIDE SEQUENCE [LARGE SCALE GENOMIC DNA]</scope>
    <source>
        <strain evidence="5 6">NML 130206</strain>
    </source>
</reference>
<dbReference type="GO" id="GO:0003847">
    <property type="term" value="F:1-alkyl-2-acetylglycerophosphocholine esterase activity"/>
    <property type="evidence" value="ECO:0007669"/>
    <property type="project" value="TreeGrafter"/>
</dbReference>
<dbReference type="RefSeq" id="WP_245625699.1">
    <property type="nucleotide sequence ID" value="NZ_JAUSQY010000001.1"/>
</dbReference>
<keyword evidence="2" id="KW-0442">Lipid degradation</keyword>
<evidence type="ECO:0000256" key="1">
    <source>
        <dbReference type="ARBA" id="ARBA00022801"/>
    </source>
</evidence>
<feature type="chain" id="PRO_5006033599" evidence="4">
    <location>
        <begin position="26"/>
        <end position="359"/>
    </location>
</feature>
<sequence>MVSVKRTALSAALALTLVAPGIAHAAPSSSDIPNLEHNITLPVPENLAAEGSTGVIATAPYNEPAGAIRTTFGQVGPHPVAATDQTHECTDLAFSTYNQILRFQHGVPDGAPCYDTFPAGEESPLGVKFIYPADIAQMERAPLVVLSPGIGAEPGLVSRQAELYASHGYVVALGYSFVNWFGYQVELATAKAIDANRDAANPLFGKIDTAQTTLVGHSAGGGSVVRVSETLDQAARKAGDENFRVTGVVAVNPGPADFGMASPATTKPVLFAVAENESLVPHPLSRILYDRATGPKWWAVVNGSYHGTFTGKPEDSVLGGMVLSFAEYTNTHSPRSAAIYEGEGLAQDSELHGVERAGI</sequence>
<gene>
    <name evidence="5" type="ORF">Clow_00930</name>
</gene>
<accession>A0A0N8W0H6</accession>
<dbReference type="InterPro" id="IPR029058">
    <property type="entry name" value="AB_hydrolase_fold"/>
</dbReference>
<dbReference type="PANTHER" id="PTHR10272:SF0">
    <property type="entry name" value="PLATELET-ACTIVATING FACTOR ACETYLHYDROLASE"/>
    <property type="match status" value="1"/>
</dbReference>
<keyword evidence="6" id="KW-1185">Reference proteome</keyword>
<proteinExistence type="predicted"/>
<keyword evidence="1 5" id="KW-0378">Hydrolase</keyword>
<dbReference type="PATRIC" id="fig|1544413.3.peg.936"/>
<dbReference type="AlphaFoldDB" id="A0A0N8W0H6"/>
<keyword evidence="3" id="KW-0443">Lipid metabolism</keyword>
<dbReference type="Gene3D" id="3.40.50.1820">
    <property type="entry name" value="alpha/beta hydrolase"/>
    <property type="match status" value="1"/>
</dbReference>
<dbReference type="PANTHER" id="PTHR10272">
    <property type="entry name" value="PLATELET-ACTIVATING FACTOR ACETYLHYDROLASE"/>
    <property type="match status" value="1"/>
</dbReference>
<dbReference type="GO" id="GO:0016042">
    <property type="term" value="P:lipid catabolic process"/>
    <property type="evidence" value="ECO:0007669"/>
    <property type="project" value="UniProtKB-KW"/>
</dbReference>
<protein>
    <submittedName>
        <fullName evidence="5">Alpha/beta hydrolase family protein</fullName>
    </submittedName>
</protein>
<feature type="signal peptide" evidence="4">
    <location>
        <begin position="1"/>
        <end position="25"/>
    </location>
</feature>